<dbReference type="EMBL" id="BNDS01000002">
    <property type="protein sequence ID" value="GHH97333.1"/>
    <property type="molecule type" value="Genomic_DNA"/>
</dbReference>
<dbReference type="Proteomes" id="UP000637074">
    <property type="component" value="Unassembled WGS sequence"/>
</dbReference>
<dbReference type="RefSeq" id="WP_191270038.1">
    <property type="nucleotide sequence ID" value="NZ_BNDS01000002.1"/>
</dbReference>
<dbReference type="Pfam" id="PF03413">
    <property type="entry name" value="PepSY"/>
    <property type="match status" value="1"/>
</dbReference>
<name>A0ABQ3N026_9BACI</name>
<proteinExistence type="predicted"/>
<comment type="caution">
    <text evidence="2">The sequence shown here is derived from an EMBL/GenBank/DDBJ whole genome shotgun (WGS) entry which is preliminary data.</text>
</comment>
<gene>
    <name evidence="2" type="ORF">AM1BK_08760</name>
</gene>
<evidence type="ECO:0000259" key="1">
    <source>
        <dbReference type="Pfam" id="PF03413"/>
    </source>
</evidence>
<dbReference type="InterPro" id="IPR025711">
    <property type="entry name" value="PepSY"/>
</dbReference>
<accession>A0ABQ3N026</accession>
<feature type="domain" description="PepSY" evidence="1">
    <location>
        <begin position="29"/>
        <end position="100"/>
    </location>
</feature>
<protein>
    <submittedName>
        <fullName evidence="2">Peptidase M4</fullName>
    </submittedName>
</protein>
<evidence type="ECO:0000313" key="2">
    <source>
        <dbReference type="EMBL" id="GHH97333.1"/>
    </source>
</evidence>
<organism evidence="2 3">
    <name type="scientific">Neobacillus kokaensis</name>
    <dbReference type="NCBI Taxonomy" id="2759023"/>
    <lineage>
        <taxon>Bacteria</taxon>
        <taxon>Bacillati</taxon>
        <taxon>Bacillota</taxon>
        <taxon>Bacilli</taxon>
        <taxon>Bacillales</taxon>
        <taxon>Bacillaceae</taxon>
        <taxon>Neobacillus</taxon>
    </lineage>
</organism>
<sequence length="106" mass="11720">MNWKSFIVGAAVGILSGYAAREIFSNNSKVSPEKVLENVKKQFTQKGPITGSWIHMAVEPYEIHDIHYQVYKGGISKNIDGVNEQYEFAADASTGTLIDVRRLSAS</sequence>
<keyword evidence="3" id="KW-1185">Reference proteome</keyword>
<reference evidence="2 3" key="1">
    <citation type="journal article" date="2022" name="Int. J. Syst. Evol. Microbiol.">
        <title>Neobacillus kokaensis sp. nov., isolated from soil.</title>
        <authorList>
            <person name="Yuki K."/>
            <person name="Matsubara H."/>
            <person name="Yamaguchi S."/>
        </authorList>
    </citation>
    <scope>NUCLEOTIDE SEQUENCE [LARGE SCALE GENOMIC DNA]</scope>
    <source>
        <strain evidence="2 3">LOB 377</strain>
    </source>
</reference>
<evidence type="ECO:0000313" key="3">
    <source>
        <dbReference type="Proteomes" id="UP000637074"/>
    </source>
</evidence>